<gene>
    <name evidence="8" type="ORF">METZ01_LOCUS237596</name>
</gene>
<evidence type="ECO:0000256" key="6">
    <source>
        <dbReference type="ARBA" id="ARBA00022679"/>
    </source>
</evidence>
<dbReference type="CDD" id="cd02440">
    <property type="entry name" value="AdoMet_MTases"/>
    <property type="match status" value="1"/>
</dbReference>
<evidence type="ECO:0000256" key="5">
    <source>
        <dbReference type="ARBA" id="ARBA00022603"/>
    </source>
</evidence>
<protein>
    <recommendedName>
        <fullName evidence="3">protein-L-isoaspartate(D-aspartate) O-methyltransferase</fullName>
        <ecNumber evidence="3">2.1.1.77</ecNumber>
    </recommendedName>
</protein>
<dbReference type="PANTHER" id="PTHR11579">
    <property type="entry name" value="PROTEIN-L-ISOASPARTATE O-METHYLTRANSFERASE"/>
    <property type="match status" value="1"/>
</dbReference>
<dbReference type="EC" id="2.1.1.77" evidence="3"/>
<evidence type="ECO:0000256" key="2">
    <source>
        <dbReference type="ARBA" id="ARBA00005369"/>
    </source>
</evidence>
<proteinExistence type="inferred from homology"/>
<keyword evidence="4" id="KW-0963">Cytoplasm</keyword>
<reference evidence="8" key="1">
    <citation type="submission" date="2018-05" db="EMBL/GenBank/DDBJ databases">
        <authorList>
            <person name="Lanie J.A."/>
            <person name="Ng W.-L."/>
            <person name="Kazmierczak K.M."/>
            <person name="Andrzejewski T.M."/>
            <person name="Davidsen T.M."/>
            <person name="Wayne K.J."/>
            <person name="Tettelin H."/>
            <person name="Glass J.I."/>
            <person name="Rusch D."/>
            <person name="Podicherti R."/>
            <person name="Tsui H.-C.T."/>
            <person name="Winkler M.E."/>
        </authorList>
    </citation>
    <scope>NUCLEOTIDE SEQUENCE</scope>
</reference>
<evidence type="ECO:0000256" key="7">
    <source>
        <dbReference type="ARBA" id="ARBA00022691"/>
    </source>
</evidence>
<evidence type="ECO:0000256" key="3">
    <source>
        <dbReference type="ARBA" id="ARBA00011890"/>
    </source>
</evidence>
<dbReference type="AlphaFoldDB" id="A0A382HC43"/>
<keyword evidence="6" id="KW-0808">Transferase</keyword>
<organism evidence="8">
    <name type="scientific">marine metagenome</name>
    <dbReference type="NCBI Taxonomy" id="408172"/>
    <lineage>
        <taxon>unclassified sequences</taxon>
        <taxon>metagenomes</taxon>
        <taxon>ecological metagenomes</taxon>
    </lineage>
</organism>
<dbReference type="PANTHER" id="PTHR11579:SF0">
    <property type="entry name" value="PROTEIN-L-ISOASPARTATE(D-ASPARTATE) O-METHYLTRANSFERASE"/>
    <property type="match status" value="1"/>
</dbReference>
<evidence type="ECO:0000256" key="4">
    <source>
        <dbReference type="ARBA" id="ARBA00022490"/>
    </source>
</evidence>
<dbReference type="NCBIfam" id="NF001453">
    <property type="entry name" value="PRK00312.1"/>
    <property type="match status" value="1"/>
</dbReference>
<dbReference type="FunFam" id="3.40.50.150:FF:000010">
    <property type="entry name" value="Protein-L-isoaspartate O-methyltransferase"/>
    <property type="match status" value="1"/>
</dbReference>
<accession>A0A382HC43</accession>
<dbReference type="Gene3D" id="3.40.50.150">
    <property type="entry name" value="Vaccinia Virus protein VP39"/>
    <property type="match status" value="1"/>
</dbReference>
<dbReference type="EMBL" id="UINC01060336">
    <property type="protein sequence ID" value="SVB84742.1"/>
    <property type="molecule type" value="Genomic_DNA"/>
</dbReference>
<dbReference type="InterPro" id="IPR000682">
    <property type="entry name" value="PCMT"/>
</dbReference>
<dbReference type="SUPFAM" id="SSF53335">
    <property type="entry name" value="S-adenosyl-L-methionine-dependent methyltransferases"/>
    <property type="match status" value="1"/>
</dbReference>
<evidence type="ECO:0000256" key="1">
    <source>
        <dbReference type="ARBA" id="ARBA00004496"/>
    </source>
</evidence>
<comment type="similarity">
    <text evidence="2">Belongs to the methyltransferase superfamily. L-isoaspartyl/D-aspartyl protein methyltransferase family.</text>
</comment>
<keyword evidence="5" id="KW-0489">Methyltransferase</keyword>
<dbReference type="GO" id="GO:0005737">
    <property type="term" value="C:cytoplasm"/>
    <property type="evidence" value="ECO:0007669"/>
    <property type="project" value="UniProtKB-SubCell"/>
</dbReference>
<name>A0A382HC43_9ZZZZ</name>
<evidence type="ECO:0000313" key="8">
    <source>
        <dbReference type="EMBL" id="SVB84742.1"/>
    </source>
</evidence>
<comment type="subcellular location">
    <subcellularLocation>
        <location evidence="1">Cytoplasm</location>
    </subcellularLocation>
</comment>
<sequence length="273" mass="29348">MQQAPHSKKYSQSSSSAGITCKWLCSTAIASLWCICLSVGDPAWGKDSSTINRMDDMLKAIETTTRLTSSYTAVDRISRPVMAAIAKVDRSEFVPERSFNQAFENHPLGIGHGQTISQPFIVALMTHLVDSQPGDRILEIGTGSGYQAAIAAELVAHVYSIEIVPELARSAERRLESLGYINVSVKTGDGWYGWPEEAPFDGILVTAVGSSVPPQLLSQLANGGKLIMPLGDADGDQELAVVTRDSAGDLSTRNVLPVRFVPMTGEGILTLRE</sequence>
<dbReference type="PROSITE" id="PS01279">
    <property type="entry name" value="PCMT"/>
    <property type="match status" value="1"/>
</dbReference>
<dbReference type="NCBIfam" id="TIGR00080">
    <property type="entry name" value="pimt"/>
    <property type="match status" value="1"/>
</dbReference>
<keyword evidence="7" id="KW-0949">S-adenosyl-L-methionine</keyword>
<dbReference type="InterPro" id="IPR029063">
    <property type="entry name" value="SAM-dependent_MTases_sf"/>
</dbReference>
<dbReference type="GO" id="GO:0004719">
    <property type="term" value="F:protein-L-isoaspartate (D-aspartate) O-methyltransferase activity"/>
    <property type="evidence" value="ECO:0007669"/>
    <property type="project" value="UniProtKB-EC"/>
</dbReference>
<dbReference type="Pfam" id="PF01135">
    <property type="entry name" value="PCMT"/>
    <property type="match status" value="1"/>
</dbReference>
<dbReference type="GO" id="GO:0032259">
    <property type="term" value="P:methylation"/>
    <property type="evidence" value="ECO:0007669"/>
    <property type="project" value="UniProtKB-KW"/>
</dbReference>
<dbReference type="HAMAP" id="MF_00090">
    <property type="entry name" value="PIMT"/>
    <property type="match status" value="1"/>
</dbReference>